<evidence type="ECO:0000256" key="1">
    <source>
        <dbReference type="SAM" id="MobiDB-lite"/>
    </source>
</evidence>
<dbReference type="EMBL" id="CP071462">
    <property type="protein sequence ID" value="QSW97811.1"/>
    <property type="molecule type" value="Genomic_DNA"/>
</dbReference>
<feature type="compositionally biased region" description="Low complexity" evidence="1">
    <location>
        <begin position="66"/>
        <end position="88"/>
    </location>
</feature>
<dbReference type="KEGG" id="hakz:J0X25_10300"/>
<gene>
    <name evidence="3" type="ORF">J0X25_10300</name>
</gene>
<feature type="transmembrane region" description="Helical" evidence="2">
    <location>
        <begin position="161"/>
        <end position="182"/>
    </location>
</feature>
<sequence length="220" mass="22480">MSDRSDEVTESRDTEDLLEETENLLSESGAGAEPGAGTPSTPADRPASDREPPTVDESTGREPSGDDSWWSSADSRSGTDADSGAGTDADSRTGSLRSRLTPGLSPQKYFSPRAFLAFVLLVGAGLFAGGLVIPIAGRIVGMFGVAFAVGLLSSKRRYLEMGAAGTAVGGVSAVVSNAVIAFAGSVRAVVAVGVAAGLVGCLLGYYFGRDLRNGLSQDIE</sequence>
<dbReference type="Proteomes" id="UP000663203">
    <property type="component" value="Chromosome"/>
</dbReference>
<evidence type="ECO:0000256" key="2">
    <source>
        <dbReference type="SAM" id="Phobius"/>
    </source>
</evidence>
<feature type="transmembrane region" description="Helical" evidence="2">
    <location>
        <begin position="114"/>
        <end position="133"/>
    </location>
</feature>
<feature type="transmembrane region" description="Helical" evidence="2">
    <location>
        <begin position="139"/>
        <end position="154"/>
    </location>
</feature>
<accession>A0A8A2V8P5</accession>
<protein>
    <submittedName>
        <fullName evidence="3">DUF456 domain-containing protein</fullName>
    </submittedName>
</protein>
<keyword evidence="2" id="KW-0472">Membrane</keyword>
<dbReference type="RefSeq" id="WP_207287430.1">
    <property type="nucleotide sequence ID" value="NZ_CP071462.1"/>
</dbReference>
<dbReference type="GeneID" id="63187699"/>
<feature type="compositionally biased region" description="Basic and acidic residues" evidence="1">
    <location>
        <begin position="1"/>
        <end position="15"/>
    </location>
</feature>
<feature type="compositionally biased region" description="Low complexity" evidence="1">
    <location>
        <begin position="23"/>
        <end position="43"/>
    </location>
</feature>
<dbReference type="AlphaFoldDB" id="A0A8A2V8P5"/>
<evidence type="ECO:0000313" key="4">
    <source>
        <dbReference type="Proteomes" id="UP000663203"/>
    </source>
</evidence>
<evidence type="ECO:0000313" key="3">
    <source>
        <dbReference type="EMBL" id="QSW97811.1"/>
    </source>
</evidence>
<feature type="region of interest" description="Disordered" evidence="1">
    <location>
        <begin position="1"/>
        <end position="99"/>
    </location>
</feature>
<organism evidence="3 4">
    <name type="scientific">Haloterrigena alkaliphila</name>
    <dbReference type="NCBI Taxonomy" id="2816475"/>
    <lineage>
        <taxon>Archaea</taxon>
        <taxon>Methanobacteriati</taxon>
        <taxon>Methanobacteriota</taxon>
        <taxon>Stenosarchaea group</taxon>
        <taxon>Halobacteria</taxon>
        <taxon>Halobacteriales</taxon>
        <taxon>Natrialbaceae</taxon>
        <taxon>Haloterrigena</taxon>
    </lineage>
</organism>
<name>A0A8A2V8P5_9EURY</name>
<reference evidence="3 4" key="1">
    <citation type="submission" date="2021-03" db="EMBL/GenBank/DDBJ databases">
        <title>Haloterrigena longa sp. nov. and Haloterrigena limicola sp. nov., extremely halophilic archaea isolated from a salt lake.</title>
        <authorList>
            <person name="Henglin C."/>
        </authorList>
    </citation>
    <scope>NUCLEOTIDE SEQUENCE [LARGE SCALE GENOMIC DNA]</scope>
    <source>
        <strain evidence="3 4">KZCA68</strain>
    </source>
</reference>
<keyword evidence="2" id="KW-0812">Transmembrane</keyword>
<keyword evidence="2" id="KW-1133">Transmembrane helix</keyword>
<feature type="compositionally biased region" description="Basic and acidic residues" evidence="1">
    <location>
        <begin position="46"/>
        <end position="64"/>
    </location>
</feature>
<feature type="transmembrane region" description="Helical" evidence="2">
    <location>
        <begin position="188"/>
        <end position="207"/>
    </location>
</feature>
<keyword evidence="4" id="KW-1185">Reference proteome</keyword>
<proteinExistence type="predicted"/>